<comment type="caution">
    <text evidence="1">The sequence shown here is derived from an EMBL/GenBank/DDBJ whole genome shotgun (WGS) entry which is preliminary data.</text>
</comment>
<dbReference type="NCBIfam" id="TIGR03573">
    <property type="entry name" value="WbuX"/>
    <property type="match status" value="1"/>
</dbReference>
<evidence type="ECO:0000313" key="2">
    <source>
        <dbReference type="Proteomes" id="UP000720344"/>
    </source>
</evidence>
<proteinExistence type="predicted"/>
<dbReference type="Gene3D" id="3.40.50.620">
    <property type="entry name" value="HUPs"/>
    <property type="match status" value="1"/>
</dbReference>
<protein>
    <submittedName>
        <fullName evidence="1">N-acetyl sugar amidotransferase</fullName>
    </submittedName>
</protein>
<dbReference type="SUPFAM" id="SSF52402">
    <property type="entry name" value="Adenine nucleotide alpha hydrolases-like"/>
    <property type="match status" value="1"/>
</dbReference>
<accession>A0ABX0WIQ7</accession>
<dbReference type="Proteomes" id="UP000720344">
    <property type="component" value="Unassembled WGS sequence"/>
</dbReference>
<dbReference type="InterPro" id="IPR014729">
    <property type="entry name" value="Rossmann-like_a/b/a_fold"/>
</dbReference>
<dbReference type="EMBL" id="JAATWB010000006">
    <property type="protein sequence ID" value="NJA89608.1"/>
    <property type="molecule type" value="Genomic_DNA"/>
</dbReference>
<dbReference type="InterPro" id="IPR020022">
    <property type="entry name" value="N-acetyl_sugar_amidoTrfase"/>
</dbReference>
<name>A0ABX0WIQ7_9RHOO</name>
<sequence length="391" mass="45257">MLLNPDIDNAGVRICSRCIYDERVPSIEFDENGVCNYCRQVDALAELYGTGDAKGLNSFYEILDSIKKNGKGNKYDCIVGVSGGTDSSYLVAMAKEWGLRPLAVHYDNTWNSSIATTNIHKVLSCLNVDLYTHVVANKEADDIFRAFFFSGVAEIEASTDLGYAYLLRQVAAKFSVKYILEGHSFIEEGVTPLGRNYFDGKYIKSIHRQFGKISMETYPLMTFSRFMASALLSQVKFIRPLWYVDYSKERAKRYLQEKFDWRYYGGHHLENRMTAFYHGVYLPVKFKTDMRNNTLSAKVRNGMMSREVAWREYNTPPAVEEELLSYFKKRLAISDEKYLEIIGSRPRNWTEYPTYKKRFERLRPIFHLMAKANLVPMSFYLKYCFPATAPK</sequence>
<evidence type="ECO:0000313" key="1">
    <source>
        <dbReference type="EMBL" id="NJA89608.1"/>
    </source>
</evidence>
<reference evidence="2" key="1">
    <citation type="submission" date="2020-03" db="EMBL/GenBank/DDBJ databases">
        <title>Whole-genome sequence of the purple nonsulfur bacterium Rhodocyclus tenuis DSM112.</title>
        <authorList>
            <person name="Kyndt J.A."/>
            <person name="Meyer T.E."/>
        </authorList>
    </citation>
    <scope>NUCLEOTIDE SEQUENCE [LARGE SCALE GENOMIC DNA]</scope>
    <source>
        <strain evidence="2">DSM 112</strain>
    </source>
</reference>
<keyword evidence="2" id="KW-1185">Reference proteome</keyword>
<organism evidence="1 2">
    <name type="scientific">Rhodocyclus gracilis</name>
    <dbReference type="NCBI Taxonomy" id="2929842"/>
    <lineage>
        <taxon>Bacteria</taxon>
        <taxon>Pseudomonadati</taxon>
        <taxon>Pseudomonadota</taxon>
        <taxon>Betaproteobacteria</taxon>
        <taxon>Rhodocyclales</taxon>
        <taxon>Rhodocyclaceae</taxon>
        <taxon>Rhodocyclus</taxon>
    </lineage>
</organism>
<dbReference type="RefSeq" id="WP_153589967.1">
    <property type="nucleotide sequence ID" value="NZ_JAATWB010000006.1"/>
</dbReference>
<gene>
    <name evidence="1" type="ORF">HCX48_10280</name>
</gene>